<dbReference type="AlphaFoldDB" id="A0A328ASU8"/>
<evidence type="ECO:0000313" key="3">
    <source>
        <dbReference type="EMBL" id="RAK58172.1"/>
    </source>
</evidence>
<dbReference type="PANTHER" id="PTHR36920:SF1">
    <property type="entry name" value="OUTER MEMBRANE PROTEIN W"/>
    <property type="match status" value="1"/>
</dbReference>
<dbReference type="GO" id="GO:0019867">
    <property type="term" value="C:outer membrane"/>
    <property type="evidence" value="ECO:0007669"/>
    <property type="project" value="InterPro"/>
</dbReference>
<evidence type="ECO:0008006" key="5">
    <source>
        <dbReference type="Google" id="ProtNLM"/>
    </source>
</evidence>
<dbReference type="PANTHER" id="PTHR36920">
    <property type="match status" value="1"/>
</dbReference>
<dbReference type="EMBL" id="QFYR01000001">
    <property type="protein sequence ID" value="RAK58172.1"/>
    <property type="molecule type" value="Genomic_DNA"/>
</dbReference>
<comment type="caution">
    <text evidence="3">The sequence shown here is derived from an EMBL/GenBank/DDBJ whole genome shotgun (WGS) entry which is preliminary data.</text>
</comment>
<comment type="similarity">
    <text evidence="1">Belongs to the OmpW/AlkL family.</text>
</comment>
<sequence>MKKIALVMTAGAALALAGAANAQDFTPKAAGTILLNVRVTNVAPDVGDDITTLAGRPTGLKADVSDDVMPTIGLSYFLTDHVAVEAIAGTTKHTIKAKGPATDLTVKQTWVLPPVVTVQYHFAPGAKVSPYVGAGVNYMLFYNDKDQNGFRLKVKDGFGTALQAGVDVATSGRWSVNADVKKIFFDTTATDGVNGVTSKVRLDPWVVSAGVGYKF</sequence>
<evidence type="ECO:0000313" key="4">
    <source>
        <dbReference type="Proteomes" id="UP000249725"/>
    </source>
</evidence>
<dbReference type="OrthoDB" id="9807574at2"/>
<name>A0A328ASU8_9CAUL</name>
<dbReference type="InterPro" id="IPR011250">
    <property type="entry name" value="OMP/PagP_B-barrel"/>
</dbReference>
<reference evidence="4" key="1">
    <citation type="submission" date="2018-05" db="EMBL/GenBank/DDBJ databases">
        <authorList>
            <person name="Li X."/>
        </authorList>
    </citation>
    <scope>NUCLEOTIDE SEQUENCE [LARGE SCALE GENOMIC DNA]</scope>
    <source>
        <strain evidence="4">YIM 73061</strain>
    </source>
</reference>
<feature type="chain" id="PRO_5016413193" description="OmpW family protein" evidence="2">
    <location>
        <begin position="23"/>
        <end position="215"/>
    </location>
</feature>
<dbReference type="RefSeq" id="WP_111514622.1">
    <property type="nucleotide sequence ID" value="NZ_QFYR01000001.1"/>
</dbReference>
<dbReference type="Proteomes" id="UP000249725">
    <property type="component" value="Unassembled WGS sequence"/>
</dbReference>
<organism evidence="3 4">
    <name type="scientific">Phenylobacterium deserti</name>
    <dbReference type="NCBI Taxonomy" id="1914756"/>
    <lineage>
        <taxon>Bacteria</taxon>
        <taxon>Pseudomonadati</taxon>
        <taxon>Pseudomonadota</taxon>
        <taxon>Alphaproteobacteria</taxon>
        <taxon>Caulobacterales</taxon>
        <taxon>Caulobacteraceae</taxon>
        <taxon>Phenylobacterium</taxon>
    </lineage>
</organism>
<gene>
    <name evidence="3" type="ORF">DJ018_01625</name>
</gene>
<protein>
    <recommendedName>
        <fullName evidence="5">OmpW family protein</fullName>
    </recommendedName>
</protein>
<dbReference type="GO" id="GO:0055085">
    <property type="term" value="P:transmembrane transport"/>
    <property type="evidence" value="ECO:0007669"/>
    <property type="project" value="TreeGrafter"/>
</dbReference>
<dbReference type="InterPro" id="IPR005618">
    <property type="entry name" value="OMPW"/>
</dbReference>
<feature type="signal peptide" evidence="2">
    <location>
        <begin position="1"/>
        <end position="22"/>
    </location>
</feature>
<dbReference type="SUPFAM" id="SSF56925">
    <property type="entry name" value="OMPA-like"/>
    <property type="match status" value="1"/>
</dbReference>
<accession>A0A328ASU8</accession>
<proteinExistence type="inferred from homology"/>
<evidence type="ECO:0000256" key="2">
    <source>
        <dbReference type="SAM" id="SignalP"/>
    </source>
</evidence>
<dbReference type="Gene3D" id="2.40.160.20">
    <property type="match status" value="1"/>
</dbReference>
<evidence type="ECO:0000256" key="1">
    <source>
        <dbReference type="ARBA" id="ARBA00009330"/>
    </source>
</evidence>
<dbReference type="Pfam" id="PF03922">
    <property type="entry name" value="OmpW"/>
    <property type="match status" value="1"/>
</dbReference>
<keyword evidence="2" id="KW-0732">Signal</keyword>
<keyword evidence="4" id="KW-1185">Reference proteome</keyword>